<evidence type="ECO:0000313" key="9">
    <source>
        <dbReference type="Proteomes" id="UP000193240"/>
    </source>
</evidence>
<feature type="transmembrane region" description="Helical" evidence="6">
    <location>
        <begin position="90"/>
        <end position="109"/>
    </location>
</feature>
<dbReference type="InterPro" id="IPR052185">
    <property type="entry name" value="IPC_Synthase-Related"/>
</dbReference>
<dbReference type="AlphaFoldDB" id="A0A1Y2M1Z1"/>
<dbReference type="STRING" id="105696.A0A1Y2M1Z1"/>
<keyword evidence="2 6" id="KW-0812">Transmembrane</keyword>
<dbReference type="EMBL" id="KZ107844">
    <property type="protein sequence ID" value="OSS49447.1"/>
    <property type="molecule type" value="Genomic_DNA"/>
</dbReference>
<dbReference type="GO" id="GO:0006676">
    <property type="term" value="P:mannosyl diphosphorylinositol ceramide metabolic process"/>
    <property type="evidence" value="ECO:0007669"/>
    <property type="project" value="TreeGrafter"/>
</dbReference>
<dbReference type="GO" id="GO:0070916">
    <property type="term" value="C:inositol phosphoceramide synthase complex"/>
    <property type="evidence" value="ECO:0007669"/>
    <property type="project" value="TreeGrafter"/>
</dbReference>
<evidence type="ECO:0000259" key="7">
    <source>
        <dbReference type="SMART" id="SM00014"/>
    </source>
</evidence>
<dbReference type="Pfam" id="PF14378">
    <property type="entry name" value="PAP2_3"/>
    <property type="match status" value="1"/>
</dbReference>
<protein>
    <recommendedName>
        <fullName evidence="7">Phosphatidic acid phosphatase type 2/haloperoxidase domain-containing protein</fullName>
    </recommendedName>
</protein>
<organism evidence="8 9">
    <name type="scientific">Epicoccum nigrum</name>
    <name type="common">Soil fungus</name>
    <name type="synonym">Epicoccum purpurascens</name>
    <dbReference type="NCBI Taxonomy" id="105696"/>
    <lineage>
        <taxon>Eukaryota</taxon>
        <taxon>Fungi</taxon>
        <taxon>Dikarya</taxon>
        <taxon>Ascomycota</taxon>
        <taxon>Pezizomycotina</taxon>
        <taxon>Dothideomycetes</taxon>
        <taxon>Pleosporomycetidae</taxon>
        <taxon>Pleosporales</taxon>
        <taxon>Pleosporineae</taxon>
        <taxon>Didymellaceae</taxon>
        <taxon>Epicoccum</taxon>
    </lineage>
</organism>
<feature type="transmembrane region" description="Helical" evidence="6">
    <location>
        <begin position="203"/>
        <end position="225"/>
    </location>
</feature>
<dbReference type="FunFam" id="1.20.144.10:FF:000015">
    <property type="entry name" value="Aureobasidin resistance protein Aur1"/>
    <property type="match status" value="1"/>
</dbReference>
<evidence type="ECO:0000256" key="3">
    <source>
        <dbReference type="ARBA" id="ARBA00022989"/>
    </source>
</evidence>
<evidence type="ECO:0000313" key="8">
    <source>
        <dbReference type="EMBL" id="OSS49447.1"/>
    </source>
</evidence>
<comment type="subcellular location">
    <subcellularLocation>
        <location evidence="1">Membrane</location>
        <topology evidence="1">Multi-pass membrane protein</topology>
    </subcellularLocation>
</comment>
<dbReference type="GO" id="GO:0016020">
    <property type="term" value="C:membrane"/>
    <property type="evidence" value="ECO:0007669"/>
    <property type="project" value="UniProtKB-SubCell"/>
</dbReference>
<accession>A0A1Y2M1Z1</accession>
<feature type="transmembrane region" description="Helical" evidence="6">
    <location>
        <begin position="319"/>
        <end position="338"/>
    </location>
</feature>
<dbReference type="SMART" id="SM00014">
    <property type="entry name" value="acidPPc"/>
    <property type="match status" value="1"/>
</dbReference>
<dbReference type="PANTHER" id="PTHR31310">
    <property type="match status" value="1"/>
</dbReference>
<keyword evidence="3 6" id="KW-1133">Transmembrane helix</keyword>
<dbReference type="InterPro" id="IPR026841">
    <property type="entry name" value="Aur1/Ipt1"/>
</dbReference>
<gene>
    <name evidence="8" type="ORF">B5807_05624</name>
</gene>
<dbReference type="Proteomes" id="UP000193240">
    <property type="component" value="Unassembled WGS sequence"/>
</dbReference>
<reference evidence="8 9" key="1">
    <citation type="journal article" date="2017" name="Genome Announc.">
        <title>Genome sequence of the saprophytic ascomycete Epicoccum nigrum ICMP 19927 strain isolated from New Zealand.</title>
        <authorList>
            <person name="Fokin M."/>
            <person name="Fleetwood D."/>
            <person name="Weir B.S."/>
            <person name="Villas-Boas S.G."/>
        </authorList>
    </citation>
    <scope>NUCLEOTIDE SEQUENCE [LARGE SCALE GENOMIC DNA]</scope>
    <source>
        <strain evidence="8 9">ICMP 19927</strain>
    </source>
</reference>
<sequence length="426" mass="47550">MLSPTKVAGLSAYIPHRVRRKWRATKSRIHSRQSVTSSIASLETSWSPSDTIKALRTHPWSIYDAQYLFLAIIAIFSLSVSEAPGPFAKTFAATALLCGVLIPATRQFLLPLLPTLTWLFLFNSCKYVSPEYRPAIWVRVLPALENILYGANLSNIISAHQHTVLDVLAWFPYGLVHYVSPVIVCGCMFIWGPPGTLPTFARAFGYMNITAVLIQMVFPCSPPWYENTYGLAPANYSIHGDAAGLKAMDRILGFDMYTSAFQASPVVFGAFPSLHSGWATLETLFMGHVFPKLFPVYVFYTMWLWWSTMYLQHHYAVDLVAGSLLAGICFFFGRANFLPRIQADKEFRWDYDYVEVGDPQDGAGYSMLEIYEEFQPQSDSDDWASGSSSSYSTGGRSPMGARSPTDDSQSLWDGDTVASDTESTKH</sequence>
<keyword evidence="4 6" id="KW-0472">Membrane</keyword>
<feature type="transmembrane region" description="Helical" evidence="6">
    <location>
        <begin position="293"/>
        <end position="313"/>
    </location>
</feature>
<feature type="transmembrane region" description="Helical" evidence="6">
    <location>
        <begin position="260"/>
        <end position="281"/>
    </location>
</feature>
<feature type="domain" description="Phosphatidic acid phosphatase type 2/haloperoxidase" evidence="7">
    <location>
        <begin position="196"/>
        <end position="334"/>
    </location>
</feature>
<evidence type="ECO:0000256" key="1">
    <source>
        <dbReference type="ARBA" id="ARBA00004141"/>
    </source>
</evidence>
<name>A0A1Y2M1Z1_EPING</name>
<feature type="transmembrane region" description="Helical" evidence="6">
    <location>
        <begin position="170"/>
        <end position="191"/>
    </location>
</feature>
<dbReference type="InterPro" id="IPR000326">
    <property type="entry name" value="PAP2/HPO"/>
</dbReference>
<dbReference type="OMA" id="WSIYDAQ"/>
<evidence type="ECO:0000256" key="6">
    <source>
        <dbReference type="SAM" id="Phobius"/>
    </source>
</evidence>
<proteinExistence type="predicted"/>
<evidence type="ECO:0000256" key="4">
    <source>
        <dbReference type="ARBA" id="ARBA00023136"/>
    </source>
</evidence>
<evidence type="ECO:0000256" key="5">
    <source>
        <dbReference type="SAM" id="MobiDB-lite"/>
    </source>
</evidence>
<dbReference type="InParanoid" id="A0A1Y2M1Z1"/>
<feature type="transmembrane region" description="Helical" evidence="6">
    <location>
        <begin position="60"/>
        <end position="78"/>
    </location>
</feature>
<dbReference type="CDD" id="cd03386">
    <property type="entry name" value="PAP2_Aur1_like"/>
    <property type="match status" value="1"/>
</dbReference>
<evidence type="ECO:0000256" key="2">
    <source>
        <dbReference type="ARBA" id="ARBA00022692"/>
    </source>
</evidence>
<dbReference type="FunCoup" id="A0A1Y2M1Z1">
    <property type="interactions" value="51"/>
</dbReference>
<dbReference type="InterPro" id="IPR036938">
    <property type="entry name" value="PAP2/HPO_sf"/>
</dbReference>
<dbReference type="GO" id="GO:0030148">
    <property type="term" value="P:sphingolipid biosynthetic process"/>
    <property type="evidence" value="ECO:0007669"/>
    <property type="project" value="TreeGrafter"/>
</dbReference>
<feature type="region of interest" description="Disordered" evidence="5">
    <location>
        <begin position="376"/>
        <end position="426"/>
    </location>
</feature>
<dbReference type="SUPFAM" id="SSF48317">
    <property type="entry name" value="Acid phosphatase/Vanadium-dependent haloperoxidase"/>
    <property type="match status" value="1"/>
</dbReference>
<keyword evidence="9" id="KW-1185">Reference proteome</keyword>
<feature type="compositionally biased region" description="Low complexity" evidence="5">
    <location>
        <begin position="383"/>
        <end position="396"/>
    </location>
</feature>
<dbReference type="PANTHER" id="PTHR31310:SF11">
    <property type="entry name" value="INOSITOL PHOSPHORYLCERAMIDE SYNTHASE CATALYTIC SUBUNIT AUR1"/>
    <property type="match status" value="1"/>
</dbReference>